<evidence type="ECO:0000313" key="1">
    <source>
        <dbReference type="Proteomes" id="UP000046395"/>
    </source>
</evidence>
<dbReference type="InterPro" id="IPR035965">
    <property type="entry name" value="PAS-like_dom_sf"/>
</dbReference>
<organism evidence="1 2">
    <name type="scientific">Trichuris muris</name>
    <name type="common">Mouse whipworm</name>
    <dbReference type="NCBI Taxonomy" id="70415"/>
    <lineage>
        <taxon>Eukaryota</taxon>
        <taxon>Metazoa</taxon>
        <taxon>Ecdysozoa</taxon>
        <taxon>Nematoda</taxon>
        <taxon>Enoplea</taxon>
        <taxon>Dorylaimia</taxon>
        <taxon>Trichinellida</taxon>
        <taxon>Trichuridae</taxon>
        <taxon>Trichuris</taxon>
    </lineage>
</organism>
<dbReference type="InterPro" id="IPR050933">
    <property type="entry name" value="Circadian_TF"/>
</dbReference>
<dbReference type="Proteomes" id="UP000046395">
    <property type="component" value="Unassembled WGS sequence"/>
</dbReference>
<proteinExistence type="predicted"/>
<dbReference type="AlphaFoldDB" id="A0A5S6QTU4"/>
<protein>
    <submittedName>
        <fullName evidence="2">PAS domain-containing protein</fullName>
    </submittedName>
</protein>
<dbReference type="SUPFAM" id="SSF55785">
    <property type="entry name" value="PYP-like sensor domain (PAS domain)"/>
    <property type="match status" value="1"/>
</dbReference>
<accession>A0A5S6QTU4</accession>
<reference evidence="2" key="1">
    <citation type="submission" date="2019-12" db="UniProtKB">
        <authorList>
            <consortium name="WormBaseParasite"/>
        </authorList>
    </citation>
    <scope>IDENTIFICATION</scope>
</reference>
<dbReference type="STRING" id="70415.A0A5S6QTU4"/>
<dbReference type="Pfam" id="PF14598">
    <property type="entry name" value="PAS_11"/>
    <property type="match status" value="1"/>
</dbReference>
<evidence type="ECO:0000313" key="2">
    <source>
        <dbReference type="WBParaSite" id="TMUE_2000010559.1"/>
    </source>
</evidence>
<keyword evidence="1" id="KW-1185">Reference proteome</keyword>
<sequence>MYFRVPINSECIWLPPAGPPTQEHLAQITSAASHANYIPFHCTGFLQCFTVLCGDRNEQSQERNSNTGSVYLFFVARPLDALSRHILQERNADLEFVARLLVDGTVISADIWCACVIGLPSQDIVGTRYYNHVCSDDWQMPYVAHRSVLQSTKCHSCSYRLKTAKHGMVAVSAAWNSFTNPWTKEVQFITIKHTLWQSSAEASVRKPNGANPMDVTQSLLARLLSDSVKVENPV</sequence>
<dbReference type="Gene3D" id="3.30.450.20">
    <property type="entry name" value="PAS domain"/>
    <property type="match status" value="1"/>
</dbReference>
<dbReference type="WBParaSite" id="TMUE_2000010559.1">
    <property type="protein sequence ID" value="TMUE_2000010559.1"/>
    <property type="gene ID" value="WBGene00288071"/>
</dbReference>
<name>A0A5S6QTU4_TRIMR</name>
<dbReference type="PANTHER" id="PTHR23042">
    <property type="entry name" value="CIRCADIAN PROTEIN CLOCK/ARNT/BMAL/PAS"/>
    <property type="match status" value="1"/>
</dbReference>